<sequence>MNQPDSSRRPQRLRQAPKLRRVSVLSVEQISPHSLCIHFSGEDLQDFASPSFDDHIKLMLPATPESELVLPILGPNGVSFPEGAPRPLMRDYTPRRFDAQRGVLSIEFALHGDGPAASWAAQAQVGQQVAIGGPRGSTLIPVNYDWHLLVGDESALPAISRRLEELPASTRAIVIAETSDPRDQRSLNSEADLQVQWLLRDGTSQLPAAVSALQLPAGEGFAWAAGESAGIIAVREVLINQLGLAKHQVKAAAYWKLGAAGHHENLAQD</sequence>
<comment type="caution">
    <text evidence="3">The sequence shown here is derived from an EMBL/GenBank/DDBJ whole genome shotgun (WGS) entry which is preliminary data.</text>
</comment>
<proteinExistence type="inferred from homology"/>
<dbReference type="Pfam" id="PF04954">
    <property type="entry name" value="SIP"/>
    <property type="match status" value="1"/>
</dbReference>
<dbReference type="InterPro" id="IPR007037">
    <property type="entry name" value="SIP_rossman_dom"/>
</dbReference>
<gene>
    <name evidence="3" type="ORF">ABDB84_09480</name>
</gene>
<evidence type="ECO:0000259" key="2">
    <source>
        <dbReference type="PROSITE" id="PS51384"/>
    </source>
</evidence>
<dbReference type="PANTHER" id="PTHR30157:SF0">
    <property type="entry name" value="NADPH-DEPENDENT FERRIC-CHELATE REDUCTASE"/>
    <property type="match status" value="1"/>
</dbReference>
<organism evidence="3 4">
    <name type="scientific">Uliginosibacterium sediminicola</name>
    <dbReference type="NCBI Taxonomy" id="2024550"/>
    <lineage>
        <taxon>Bacteria</taxon>
        <taxon>Pseudomonadati</taxon>
        <taxon>Pseudomonadota</taxon>
        <taxon>Betaproteobacteria</taxon>
        <taxon>Rhodocyclales</taxon>
        <taxon>Zoogloeaceae</taxon>
        <taxon>Uliginosibacterium</taxon>
    </lineage>
</organism>
<dbReference type="InterPro" id="IPR017938">
    <property type="entry name" value="Riboflavin_synthase-like_b-brl"/>
</dbReference>
<dbReference type="InterPro" id="IPR039374">
    <property type="entry name" value="SIP_fam"/>
</dbReference>
<name>A0ABU9YYW1_9RHOO</name>
<evidence type="ECO:0000256" key="1">
    <source>
        <dbReference type="ARBA" id="ARBA00035644"/>
    </source>
</evidence>
<reference evidence="3 4" key="1">
    <citation type="journal article" date="2018" name="Int. J. Syst. Evol. Microbiol.">
        <title>Uliginosibacterium sediminicola sp. nov., isolated from freshwater sediment.</title>
        <authorList>
            <person name="Hwang W.M."/>
            <person name="Kim S.M."/>
            <person name="Kang K."/>
            <person name="Ahn T.Y."/>
        </authorList>
    </citation>
    <scope>NUCLEOTIDE SEQUENCE [LARGE SCALE GENOMIC DNA]</scope>
    <source>
        <strain evidence="3 4">M1-21</strain>
    </source>
</reference>
<accession>A0ABU9YYW1</accession>
<dbReference type="PANTHER" id="PTHR30157">
    <property type="entry name" value="FERRIC REDUCTASE, NADPH-DEPENDENT"/>
    <property type="match status" value="1"/>
</dbReference>
<protein>
    <submittedName>
        <fullName evidence="3">Siderophore-interacting protein</fullName>
    </submittedName>
</protein>
<dbReference type="Gene3D" id="2.40.30.10">
    <property type="entry name" value="Translation factors"/>
    <property type="match status" value="1"/>
</dbReference>
<dbReference type="CDD" id="cd06193">
    <property type="entry name" value="siderophore_interacting"/>
    <property type="match status" value="1"/>
</dbReference>
<evidence type="ECO:0000313" key="3">
    <source>
        <dbReference type="EMBL" id="MEN3068708.1"/>
    </source>
</evidence>
<feature type="domain" description="FAD-binding FR-type" evidence="2">
    <location>
        <begin position="17"/>
        <end position="141"/>
    </location>
</feature>
<dbReference type="Proteomes" id="UP001410394">
    <property type="component" value="Unassembled WGS sequence"/>
</dbReference>
<keyword evidence="4" id="KW-1185">Reference proteome</keyword>
<dbReference type="Gene3D" id="3.40.50.80">
    <property type="entry name" value="Nucleotide-binding domain of ferredoxin-NADP reductase (FNR) module"/>
    <property type="match status" value="1"/>
</dbReference>
<dbReference type="Pfam" id="PF08021">
    <property type="entry name" value="FAD_binding_9"/>
    <property type="match status" value="1"/>
</dbReference>
<comment type="similarity">
    <text evidence="1">Belongs to the SIP oxidoreductase family.</text>
</comment>
<dbReference type="RefSeq" id="WP_345919480.1">
    <property type="nucleotide sequence ID" value="NZ_JBDIVE010000004.1"/>
</dbReference>
<dbReference type="SUPFAM" id="SSF63380">
    <property type="entry name" value="Riboflavin synthase domain-like"/>
    <property type="match status" value="1"/>
</dbReference>
<dbReference type="InterPro" id="IPR013113">
    <property type="entry name" value="SIP_FAD-bd"/>
</dbReference>
<dbReference type="InterPro" id="IPR017927">
    <property type="entry name" value="FAD-bd_FR_type"/>
</dbReference>
<evidence type="ECO:0000313" key="4">
    <source>
        <dbReference type="Proteomes" id="UP001410394"/>
    </source>
</evidence>
<dbReference type="InterPro" id="IPR039261">
    <property type="entry name" value="FNR_nucleotide-bd"/>
</dbReference>
<dbReference type="PROSITE" id="PS51384">
    <property type="entry name" value="FAD_FR"/>
    <property type="match status" value="1"/>
</dbReference>
<dbReference type="EMBL" id="JBDIVE010000004">
    <property type="protein sequence ID" value="MEN3068708.1"/>
    <property type="molecule type" value="Genomic_DNA"/>
</dbReference>